<organism evidence="3 4">
    <name type="scientific">Gemmatimonas aurantiaca</name>
    <dbReference type="NCBI Taxonomy" id="173480"/>
    <lineage>
        <taxon>Bacteria</taxon>
        <taxon>Pseudomonadati</taxon>
        <taxon>Gemmatimonadota</taxon>
        <taxon>Gemmatimonadia</taxon>
        <taxon>Gemmatimonadales</taxon>
        <taxon>Gemmatimonadaceae</taxon>
        <taxon>Gemmatimonas</taxon>
    </lineage>
</organism>
<sequence>MRARSFVPLTVCLLVCGATIAACASGAGSASANPGTSAPQQASTSPFWGAPAVGRTHTLMPTPTTVVNGGYDPAAAPVVRMASGDLLDVGTVSTCGVRLLQTGKDSGRIEPAIRAIQAATAAGTLKRGPGGHVLTGPVYVEGAESGDVLEVRIRDIQLDVPYACNSFSSRSGFIPEDFPNTTRSRIVPLDARRMIGHFDDTLGIEIPLRPFFGSIGVAPPAASGRIHSAPPGMHAGNLDNKELTAGTILYIPVNVRGALLHIGDGHAAQGDGEVDITALETALRGQLQLVVRKDMKLTWPRGETRTHWIAMGTDSNLTIATKIAVREAIKLLGDVYKLPREDAYQLVSTACDVRITQLVDGTMGAHVMIPKALFTRRRPTH</sequence>
<comment type="caution">
    <text evidence="3">The sequence shown here is derived from an EMBL/GenBank/DDBJ whole genome shotgun (WGS) entry which is preliminary data.</text>
</comment>
<gene>
    <name evidence="3" type="ORF">DGD08_16665</name>
</gene>
<dbReference type="EMBL" id="DPIY01000012">
    <property type="protein sequence ID" value="HCT58834.1"/>
    <property type="molecule type" value="Genomic_DNA"/>
</dbReference>
<dbReference type="Gene3D" id="2.60.120.580">
    <property type="entry name" value="Acetamidase/Formamidase-like domains"/>
    <property type="match status" value="2"/>
</dbReference>
<evidence type="ECO:0000313" key="3">
    <source>
        <dbReference type="EMBL" id="HCT58834.1"/>
    </source>
</evidence>
<evidence type="ECO:0000256" key="1">
    <source>
        <dbReference type="SAM" id="MobiDB-lite"/>
    </source>
</evidence>
<reference evidence="3 4" key="1">
    <citation type="journal article" date="2018" name="Nat. Biotechnol.">
        <title>A standardized bacterial taxonomy based on genome phylogeny substantially revises the tree of life.</title>
        <authorList>
            <person name="Parks D.H."/>
            <person name="Chuvochina M."/>
            <person name="Waite D.W."/>
            <person name="Rinke C."/>
            <person name="Skarshewski A."/>
            <person name="Chaumeil P.A."/>
            <person name="Hugenholtz P."/>
        </authorList>
    </citation>
    <scope>NUCLEOTIDE SEQUENCE [LARGE SCALE GENOMIC DNA]</scope>
    <source>
        <strain evidence="3">UBA8844</strain>
    </source>
</reference>
<dbReference type="PANTHER" id="PTHR31891:SF1">
    <property type="entry name" value="FORMAMIDASE C869.04-RELATED"/>
    <property type="match status" value="1"/>
</dbReference>
<accession>A0A3D4VDD2</accession>
<proteinExistence type="predicted"/>
<dbReference type="Gene3D" id="3.10.28.20">
    <property type="entry name" value="Acetamidase/Formamidase-like domains"/>
    <property type="match status" value="1"/>
</dbReference>
<evidence type="ECO:0000256" key="2">
    <source>
        <dbReference type="SAM" id="SignalP"/>
    </source>
</evidence>
<evidence type="ECO:0000313" key="4">
    <source>
        <dbReference type="Proteomes" id="UP000264071"/>
    </source>
</evidence>
<dbReference type="SUPFAM" id="SSF141130">
    <property type="entry name" value="Acetamidase/Formamidase-like"/>
    <property type="match status" value="1"/>
</dbReference>
<feature type="chain" id="PRO_5017544822" evidence="2">
    <location>
        <begin position="25"/>
        <end position="381"/>
    </location>
</feature>
<dbReference type="PANTHER" id="PTHR31891">
    <property type="entry name" value="FORMAMIDASE C869.04-RELATED"/>
    <property type="match status" value="1"/>
</dbReference>
<name>A0A3D4VDD2_9BACT</name>
<feature type="region of interest" description="Disordered" evidence="1">
    <location>
        <begin position="31"/>
        <end position="50"/>
    </location>
</feature>
<feature type="signal peptide" evidence="2">
    <location>
        <begin position="1"/>
        <end position="24"/>
    </location>
</feature>
<dbReference type="PROSITE" id="PS51257">
    <property type="entry name" value="PROKAR_LIPOPROTEIN"/>
    <property type="match status" value="1"/>
</dbReference>
<dbReference type="Proteomes" id="UP000264071">
    <property type="component" value="Unassembled WGS sequence"/>
</dbReference>
<protein>
    <submittedName>
        <fullName evidence="3">Acetamidase</fullName>
    </submittedName>
</protein>
<dbReference type="AlphaFoldDB" id="A0A3D4VDD2"/>
<keyword evidence="2" id="KW-0732">Signal</keyword>
<dbReference type="InterPro" id="IPR004304">
    <property type="entry name" value="FmdA_AmdA"/>
</dbReference>
<dbReference type="GO" id="GO:0016811">
    <property type="term" value="F:hydrolase activity, acting on carbon-nitrogen (but not peptide) bonds, in linear amides"/>
    <property type="evidence" value="ECO:0007669"/>
    <property type="project" value="InterPro"/>
</dbReference>
<dbReference type="Pfam" id="PF03069">
    <property type="entry name" value="FmdA_AmdA"/>
    <property type="match status" value="2"/>
</dbReference>